<dbReference type="HOGENOM" id="CLU_011772_0_1_1"/>
<reference key="1">
    <citation type="journal article" date="1995" name="Scand. J. Immunol.">
        <title>Characterization of monoclonal antibodies to the alpha IIb beta 3 integrin on bovine platelets.</title>
        <authorList>
            <person name="Nthale J.M."/>
            <person name="Syfrig J."/>
            <person name="Pearson T.W."/>
            <person name="Naessens J."/>
        </authorList>
    </citation>
    <scope>PROTEIN SEQUENCE</scope>
</reference>
<protein>
    <submittedName>
        <fullName>94 kDa CD41A light chain homolog</fullName>
    </submittedName>
</protein>
<organism>
    <name type="scientific">Bos taurus</name>
    <name type="common">Bovine</name>
    <dbReference type="NCBI Taxonomy" id="9913"/>
    <lineage>
        <taxon>Eukaryota</taxon>
        <taxon>Metazoa</taxon>
        <taxon>Chordata</taxon>
        <taxon>Craniata</taxon>
        <taxon>Vertebrata</taxon>
        <taxon>Euteleostomi</taxon>
        <taxon>Mammalia</taxon>
        <taxon>Eutheria</taxon>
        <taxon>Laurasiatheria</taxon>
        <taxon>Artiodactyla</taxon>
        <taxon>Ruminantia</taxon>
        <taxon>Pecora</taxon>
        <taxon>Bovidae</taxon>
        <taxon>Bovinae</taxon>
        <taxon>Bos</taxon>
    </lineage>
</organism>
<dbReference type="AlphaFoldDB" id="Q9TR42"/>
<name>Q9TR42_BOVIN</name>
<accession>Q9TR42</accession>
<dbReference type="Pfam" id="PF17205">
    <property type="entry name" value="PSI_integrin"/>
    <property type="match status" value="1"/>
</dbReference>
<proteinExistence type="predicted"/>
<dbReference type="SUPFAM" id="SSF103575">
    <property type="entry name" value="Plexin repeat"/>
    <property type="match status" value="1"/>
</dbReference>
<feature type="domain" description="Integrin beta N-terminal" evidence="1">
    <location>
        <begin position="3"/>
        <end position="27"/>
    </location>
</feature>
<dbReference type="Gene3D" id="3.30.1680.10">
    <property type="entry name" value="ligand-binding face of the semaphorins, domain 2"/>
    <property type="match status" value="1"/>
</dbReference>
<sequence>GPNICATRGVSSCQQCLAVSPTCAWCS</sequence>
<evidence type="ECO:0000259" key="1">
    <source>
        <dbReference type="Pfam" id="PF17205"/>
    </source>
</evidence>
<dbReference type="InterPro" id="IPR033760">
    <property type="entry name" value="Integrin_beta_N"/>
</dbReference>